<dbReference type="RefSeq" id="WP_377487422.1">
    <property type="nucleotide sequence ID" value="NZ_JBHUOX010000014.1"/>
</dbReference>
<dbReference type="EMBL" id="JBHUOX010000014">
    <property type="protein sequence ID" value="MFD3002211.1"/>
    <property type="molecule type" value="Genomic_DNA"/>
</dbReference>
<evidence type="ECO:0000313" key="1">
    <source>
        <dbReference type="EMBL" id="MFD3002211.1"/>
    </source>
</evidence>
<name>A0ABW6BYF3_9BACT</name>
<reference evidence="2" key="1">
    <citation type="journal article" date="2019" name="Int. J. Syst. Evol. Microbiol.">
        <title>The Global Catalogue of Microorganisms (GCM) 10K type strain sequencing project: providing services to taxonomists for standard genome sequencing and annotation.</title>
        <authorList>
            <consortium name="The Broad Institute Genomics Platform"/>
            <consortium name="The Broad Institute Genome Sequencing Center for Infectious Disease"/>
            <person name="Wu L."/>
            <person name="Ma J."/>
        </authorList>
    </citation>
    <scope>NUCLEOTIDE SEQUENCE [LARGE SCALE GENOMIC DNA]</scope>
    <source>
        <strain evidence="2">KCTC 23984</strain>
    </source>
</reference>
<proteinExistence type="predicted"/>
<dbReference type="Pfam" id="PF12771">
    <property type="entry name" value="SusD-like_2"/>
    <property type="match status" value="1"/>
</dbReference>
<dbReference type="Gene3D" id="1.25.40.390">
    <property type="match status" value="1"/>
</dbReference>
<organism evidence="1 2">
    <name type="scientific">Pontibacter toksunensis</name>
    <dbReference type="NCBI Taxonomy" id="1332631"/>
    <lineage>
        <taxon>Bacteria</taxon>
        <taxon>Pseudomonadati</taxon>
        <taxon>Bacteroidota</taxon>
        <taxon>Cytophagia</taxon>
        <taxon>Cytophagales</taxon>
        <taxon>Hymenobacteraceae</taxon>
        <taxon>Pontibacter</taxon>
    </lineage>
</organism>
<keyword evidence="2" id="KW-1185">Reference proteome</keyword>
<protein>
    <submittedName>
        <fullName evidence="1">SusD/RagB family nutrient-binding outer membrane lipoprotein</fullName>
    </submittedName>
</protein>
<sequence>MNIISKYKLCFALLLGFGLSSCDKDFEEINVNPNAPADVPAVVILPAAQQSAVSRLFGASLNLTYAETWAQHIAKIQYIDEDRYEFRPDAIAIHWDSLYSGPLYDTQLIIQKAEESGNQAMEGTGRTFRALIYQNMTDLWGDIPYFEALQGAEGNMTPVYDEQEAIYMDLLQELETANTLLAAGTGTIEGDLMYGGDIMQWRRFANSLRLRLLIHMADVAPAIAKEGIEMITGDPDMYPIFESNDDNAELAFLGAQPYRNPWFENAVTRDDHAVSQTLVQLLGAKNDPRLTVYAKPAAEPVAGAGVKFGGKTYVGQPNGALVQPSLPTVSRIGDLYRGTETQPMYVMTYSEVMFILAEAAARGWDVGITAAEAYNEGIIASMSLNRITDDAAILAYLAQPSVAYELQANKMEAISEQKWLALFGNGIEAFTEVRRTGYPDEVVEPEASAYPGRGVALRFPYSIQEQSTNRANVTAASTGITDFLFGERLWWDVD</sequence>
<dbReference type="InterPro" id="IPR011990">
    <property type="entry name" value="TPR-like_helical_dom_sf"/>
</dbReference>
<dbReference type="SUPFAM" id="SSF48452">
    <property type="entry name" value="TPR-like"/>
    <property type="match status" value="1"/>
</dbReference>
<dbReference type="Proteomes" id="UP001597641">
    <property type="component" value="Unassembled WGS sequence"/>
</dbReference>
<dbReference type="PROSITE" id="PS51257">
    <property type="entry name" value="PROKAR_LIPOPROTEIN"/>
    <property type="match status" value="1"/>
</dbReference>
<evidence type="ECO:0000313" key="2">
    <source>
        <dbReference type="Proteomes" id="UP001597641"/>
    </source>
</evidence>
<keyword evidence="1" id="KW-0449">Lipoprotein</keyword>
<dbReference type="InterPro" id="IPR041662">
    <property type="entry name" value="SusD-like_2"/>
</dbReference>
<gene>
    <name evidence="1" type="ORF">ACFS7Z_17705</name>
</gene>
<comment type="caution">
    <text evidence="1">The sequence shown here is derived from an EMBL/GenBank/DDBJ whole genome shotgun (WGS) entry which is preliminary data.</text>
</comment>
<accession>A0ABW6BYF3</accession>